<evidence type="ECO:0000313" key="4">
    <source>
        <dbReference type="Proteomes" id="UP000003672"/>
    </source>
</evidence>
<organism evidence="3 4">
    <name type="scientific">Lactobacillus paragasseri JV-V03</name>
    <dbReference type="NCBI Taxonomy" id="525326"/>
    <lineage>
        <taxon>Bacteria</taxon>
        <taxon>Bacillati</taxon>
        <taxon>Bacillota</taxon>
        <taxon>Bacilli</taxon>
        <taxon>Lactobacillales</taxon>
        <taxon>Lactobacillaceae</taxon>
        <taxon>Lactobacillus</taxon>
    </lineage>
</organism>
<feature type="transmembrane region" description="Helical" evidence="2">
    <location>
        <begin position="101"/>
        <end position="118"/>
    </location>
</feature>
<comment type="caution">
    <text evidence="3">The sequence shown here is derived from an EMBL/GenBank/DDBJ whole genome shotgun (WGS) entry which is preliminary data.</text>
</comment>
<accession>A0AA87DCN8</accession>
<dbReference type="EMBL" id="ACGO02000008">
    <property type="protein sequence ID" value="EFJ68941.1"/>
    <property type="molecule type" value="Genomic_DNA"/>
</dbReference>
<feature type="transmembrane region" description="Helical" evidence="2">
    <location>
        <begin position="309"/>
        <end position="335"/>
    </location>
</feature>
<feature type="transmembrane region" description="Helical" evidence="2">
    <location>
        <begin position="233"/>
        <end position="254"/>
    </location>
</feature>
<keyword evidence="2" id="KW-0472">Membrane</keyword>
<feature type="transmembrane region" description="Helical" evidence="2">
    <location>
        <begin position="185"/>
        <end position="206"/>
    </location>
</feature>
<sequence length="341" mass="38162">MRELKMKCPNCGEDVKSTDKQCPNCHFDLEKFRNEFFTGQNQTRNESSDNRQKQETRSVKKIEPKKQNSTIASMINWIQVNSMIVFVVGIILLILTSFSPSLGWSCFFALLIWLFIVCDKNKGKVTEQYTVDQRLTEHVNKVGSDVVNSFEEGENRVKAHRQKIDNKLGRDPEAIKKVVKQKRTATQLGVVLIAVLNLLLVFSGPFSSGMMQGYQTLSISKALLSIGRFNGKYLLIGYGMWLLLVGVPIAIIILTIRNGKNNKRIVFLLSLIESIVLVICAVELIFMNAGSSLGITNNAAANSVEIQRIVANAISFGVSTYLLFVSSILLTVVAFRSMRQN</sequence>
<evidence type="ECO:0000256" key="2">
    <source>
        <dbReference type="SAM" id="Phobius"/>
    </source>
</evidence>
<evidence type="ECO:0000256" key="1">
    <source>
        <dbReference type="SAM" id="MobiDB-lite"/>
    </source>
</evidence>
<keyword evidence="2" id="KW-0812">Transmembrane</keyword>
<reference evidence="3 4" key="1">
    <citation type="submission" date="2010-06" db="EMBL/GenBank/DDBJ databases">
        <authorList>
            <person name="Muzny D."/>
            <person name="Qin X."/>
            <person name="Buhay C."/>
            <person name="Dugan-Rocha S."/>
            <person name="Ding Y."/>
            <person name="Chen G."/>
            <person name="Hawes A."/>
            <person name="Holder M."/>
            <person name="Jhangiani S."/>
            <person name="Johnson A."/>
            <person name="Khan Z."/>
            <person name="Li Z."/>
            <person name="Liu W."/>
            <person name="Liu X."/>
            <person name="Perez L."/>
            <person name="Shen H."/>
            <person name="Wang Q."/>
            <person name="Watt J."/>
            <person name="Xi L."/>
            <person name="Xin Y."/>
            <person name="Zhou J."/>
            <person name="Deng J."/>
            <person name="Jiang H."/>
            <person name="Liu Y."/>
            <person name="Qu J."/>
            <person name="Song X.-Z."/>
            <person name="Zhang L."/>
            <person name="Villasana D."/>
            <person name="Johnson A."/>
            <person name="Liu J."/>
            <person name="Liyanage D."/>
            <person name="Lorensuhewa L."/>
            <person name="Robinson T."/>
            <person name="Song A."/>
            <person name="Song B.-B."/>
            <person name="Dinh H."/>
            <person name="Thornton R."/>
            <person name="Coyle M."/>
            <person name="Francisco L."/>
            <person name="Jackson L."/>
            <person name="Javaid M."/>
            <person name="Korchina V."/>
            <person name="Kovar C."/>
            <person name="Mata R."/>
            <person name="Mathew T."/>
            <person name="Ngo R."/>
            <person name="Nguyen L."/>
            <person name="Nguyen N."/>
            <person name="Okwuonu G."/>
            <person name="Ongeri F."/>
            <person name="Pham C."/>
            <person name="Simmons D."/>
            <person name="Wilczek-Boney K."/>
            <person name="Hale W."/>
            <person name="Jakkamsetti A."/>
            <person name="Pham P."/>
            <person name="Ruth R."/>
            <person name="San Lucas F."/>
            <person name="Warren J."/>
            <person name="Zhang J."/>
            <person name="Zhao Z."/>
            <person name="Zhou C."/>
            <person name="Zhu D."/>
            <person name="Lee S."/>
            <person name="Bess C."/>
            <person name="Blankenburg K."/>
            <person name="Forbes L."/>
            <person name="Fu Q."/>
            <person name="Gubbala S."/>
            <person name="Hirani K."/>
            <person name="Jayaseelan J.C."/>
            <person name="Lara F."/>
            <person name="Munidasa M."/>
            <person name="Palculict T."/>
            <person name="Patil S."/>
            <person name="Pu L.-L."/>
            <person name="Saada N."/>
            <person name="Tang L."/>
            <person name="Weissenberger G."/>
            <person name="Zhu Y."/>
            <person name="Hemphill L."/>
            <person name="Shang Y."/>
            <person name="Youmans B."/>
            <person name="Ayvaz T."/>
            <person name="Ross M."/>
            <person name="Santibanez J."/>
            <person name="Aqrawi P."/>
            <person name="Gross S."/>
            <person name="Joshi V."/>
            <person name="Fowler G."/>
            <person name="Nazareth L."/>
            <person name="Reid J."/>
            <person name="Worley K."/>
            <person name="Petrosino J."/>
            <person name="Highlander S."/>
            <person name="Gibbs R."/>
        </authorList>
    </citation>
    <scope>NUCLEOTIDE SEQUENCE [LARGE SCALE GENOMIC DNA]</scope>
    <source>
        <strain evidence="3 4">JV-V03</strain>
    </source>
</reference>
<evidence type="ECO:0000313" key="3">
    <source>
        <dbReference type="EMBL" id="EFJ68941.1"/>
    </source>
</evidence>
<dbReference type="AlphaFoldDB" id="A0AA87DCN8"/>
<evidence type="ECO:0008006" key="5">
    <source>
        <dbReference type="Google" id="ProtNLM"/>
    </source>
</evidence>
<name>A0AA87DCN8_9LACO</name>
<feature type="region of interest" description="Disordered" evidence="1">
    <location>
        <begin position="40"/>
        <end position="62"/>
    </location>
</feature>
<dbReference type="Proteomes" id="UP000003672">
    <property type="component" value="Unassembled WGS sequence"/>
</dbReference>
<feature type="compositionally biased region" description="Basic and acidic residues" evidence="1">
    <location>
        <begin position="46"/>
        <end position="62"/>
    </location>
</feature>
<keyword evidence="2" id="KW-1133">Transmembrane helix</keyword>
<feature type="transmembrane region" description="Helical" evidence="2">
    <location>
        <begin position="266"/>
        <end position="289"/>
    </location>
</feature>
<proteinExistence type="predicted"/>
<feature type="transmembrane region" description="Helical" evidence="2">
    <location>
        <begin position="74"/>
        <end position="95"/>
    </location>
</feature>
<protein>
    <recommendedName>
        <fullName evidence="5">Zinc-ribbon domain-containing protein</fullName>
    </recommendedName>
</protein>
<gene>
    <name evidence="3" type="ORF">HMPREF0514_11940</name>
</gene>